<comment type="caution">
    <text evidence="2">The sequence shown here is derived from an EMBL/GenBank/DDBJ whole genome shotgun (WGS) entry which is preliminary data.</text>
</comment>
<protein>
    <submittedName>
        <fullName evidence="2">Uncharacterized protein</fullName>
    </submittedName>
</protein>
<proteinExistence type="predicted"/>
<accession>A0AA40LS85</accession>
<name>A0AA40LS85_CNENI</name>
<dbReference type="AlphaFoldDB" id="A0AA40LS85"/>
<feature type="compositionally biased region" description="Low complexity" evidence="1">
    <location>
        <begin position="88"/>
        <end position="98"/>
    </location>
</feature>
<feature type="compositionally biased region" description="Low complexity" evidence="1">
    <location>
        <begin position="106"/>
        <end position="116"/>
    </location>
</feature>
<gene>
    <name evidence="2" type="ORF">QTO34_016861</name>
</gene>
<reference evidence="2" key="1">
    <citation type="submission" date="2023-06" db="EMBL/GenBank/DDBJ databases">
        <title>Reference genome for the Northern bat (Eptesicus nilssonii), a most northern bat species.</title>
        <authorList>
            <person name="Laine V.N."/>
            <person name="Pulliainen A.T."/>
            <person name="Lilley T.M."/>
        </authorList>
    </citation>
    <scope>NUCLEOTIDE SEQUENCE</scope>
    <source>
        <strain evidence="2">BLF_Eptnil</strain>
        <tissue evidence="2">Kidney</tissue>
    </source>
</reference>
<dbReference type="EMBL" id="JAULJE010000006">
    <property type="protein sequence ID" value="KAK1342107.1"/>
    <property type="molecule type" value="Genomic_DNA"/>
</dbReference>
<keyword evidence="3" id="KW-1185">Reference proteome</keyword>
<evidence type="ECO:0000256" key="1">
    <source>
        <dbReference type="SAM" id="MobiDB-lite"/>
    </source>
</evidence>
<evidence type="ECO:0000313" key="3">
    <source>
        <dbReference type="Proteomes" id="UP001177744"/>
    </source>
</evidence>
<organism evidence="2 3">
    <name type="scientific">Cnephaeus nilssonii</name>
    <name type="common">Northern bat</name>
    <name type="synonym">Eptesicus nilssonii</name>
    <dbReference type="NCBI Taxonomy" id="3371016"/>
    <lineage>
        <taxon>Eukaryota</taxon>
        <taxon>Metazoa</taxon>
        <taxon>Chordata</taxon>
        <taxon>Craniata</taxon>
        <taxon>Vertebrata</taxon>
        <taxon>Euteleostomi</taxon>
        <taxon>Mammalia</taxon>
        <taxon>Eutheria</taxon>
        <taxon>Laurasiatheria</taxon>
        <taxon>Chiroptera</taxon>
        <taxon>Yangochiroptera</taxon>
        <taxon>Vespertilionidae</taxon>
        <taxon>Cnephaeus</taxon>
    </lineage>
</organism>
<feature type="region of interest" description="Disordered" evidence="1">
    <location>
        <begin position="79"/>
        <end position="161"/>
    </location>
</feature>
<dbReference type="Proteomes" id="UP001177744">
    <property type="component" value="Unassembled WGS sequence"/>
</dbReference>
<feature type="compositionally biased region" description="Polar residues" evidence="1">
    <location>
        <begin position="117"/>
        <end position="128"/>
    </location>
</feature>
<evidence type="ECO:0000313" key="2">
    <source>
        <dbReference type="EMBL" id="KAK1342107.1"/>
    </source>
</evidence>
<sequence length="161" mass="17310">MSKAARRAGRDDPLGSALKAFCGGGLSLLNVDDIRSIIQAQSRLDRFGKKDEMVVSSKQALPAPLEEPVAMRQGLQHLLQDRDAGREAGQAAPGAPLLADEDEDPTWPSTMTTTVTLEQSWGSCDTSSFPPPWSRGPAPHLAGLPCHQWPQPEDDKKMLGA</sequence>